<organism evidence="9 11">
    <name type="scientific">Campylobacter hyointestinalis subsp. hyointestinalis</name>
    <dbReference type="NCBI Taxonomy" id="91352"/>
    <lineage>
        <taxon>Bacteria</taxon>
        <taxon>Pseudomonadati</taxon>
        <taxon>Campylobacterota</taxon>
        <taxon>Epsilonproteobacteria</taxon>
        <taxon>Campylobacterales</taxon>
        <taxon>Campylobacteraceae</taxon>
        <taxon>Campylobacter</taxon>
    </lineage>
</organism>
<dbReference type="Proteomes" id="UP000052257">
    <property type="component" value="Unassembled WGS sequence"/>
</dbReference>
<comment type="caution">
    <text evidence="9">The sequence shown here is derived from an EMBL/GenBank/DDBJ whole genome shotgun (WGS) entry which is preliminary data.</text>
</comment>
<feature type="transmembrane region" description="Helical" evidence="7">
    <location>
        <begin position="44"/>
        <end position="64"/>
    </location>
</feature>
<dbReference type="PROSITE" id="PS50850">
    <property type="entry name" value="MFS"/>
    <property type="match status" value="1"/>
</dbReference>
<dbReference type="Gene3D" id="1.20.1250.20">
    <property type="entry name" value="MFS general substrate transporter like domains"/>
    <property type="match status" value="2"/>
</dbReference>
<evidence type="ECO:0000313" key="11">
    <source>
        <dbReference type="Proteomes" id="UP000052237"/>
    </source>
</evidence>
<feature type="transmembrane region" description="Helical" evidence="7">
    <location>
        <begin position="359"/>
        <end position="375"/>
    </location>
</feature>
<keyword evidence="4 7" id="KW-0812">Transmembrane</keyword>
<evidence type="ECO:0000256" key="3">
    <source>
        <dbReference type="ARBA" id="ARBA00022475"/>
    </source>
</evidence>
<feature type="transmembrane region" description="Helical" evidence="7">
    <location>
        <begin position="162"/>
        <end position="180"/>
    </location>
</feature>
<dbReference type="InterPro" id="IPR036259">
    <property type="entry name" value="MFS_trans_sf"/>
</dbReference>
<protein>
    <submittedName>
        <fullName evidence="9">Transmembrane transport protein</fullName>
    </submittedName>
</protein>
<dbReference type="SUPFAM" id="SSF103473">
    <property type="entry name" value="MFS general substrate transporter"/>
    <property type="match status" value="1"/>
</dbReference>
<feature type="transmembrane region" description="Helical" evidence="7">
    <location>
        <begin position="134"/>
        <end position="156"/>
    </location>
</feature>
<keyword evidence="3" id="KW-1003">Cell membrane</keyword>
<feature type="transmembrane region" description="Helical" evidence="7">
    <location>
        <begin position="99"/>
        <end position="122"/>
    </location>
</feature>
<dbReference type="InterPro" id="IPR011701">
    <property type="entry name" value="MFS"/>
</dbReference>
<feature type="transmembrane region" description="Helical" evidence="7">
    <location>
        <begin position="76"/>
        <end position="93"/>
    </location>
</feature>
<dbReference type="Proteomes" id="UP000052237">
    <property type="component" value="Unassembled WGS sequence"/>
</dbReference>
<feature type="transmembrane region" description="Helical" evidence="7">
    <location>
        <begin position="267"/>
        <end position="285"/>
    </location>
</feature>
<dbReference type="InterPro" id="IPR047200">
    <property type="entry name" value="MFS_YcaD-like"/>
</dbReference>
<evidence type="ECO:0000256" key="2">
    <source>
        <dbReference type="ARBA" id="ARBA00022448"/>
    </source>
</evidence>
<feature type="transmembrane region" description="Helical" evidence="7">
    <location>
        <begin position="291"/>
        <end position="312"/>
    </location>
</feature>
<keyword evidence="11" id="KW-1185">Reference proteome</keyword>
<accession>A0A9W5AP65</accession>
<keyword evidence="5 7" id="KW-1133">Transmembrane helix</keyword>
<feature type="domain" description="Major facilitator superfamily (MFS) profile" evidence="8">
    <location>
        <begin position="201"/>
        <end position="407"/>
    </location>
</feature>
<sequence length="407" mass="44846">MSGSRRIIISLSALFFGMSFIFIANGLVVSSASLLLTQMGAHRLQIGIVISFFFIGALVCTIVSHKLISKVGHIRAYTIFTAIFALSALSHSISNNLIFWAVLRFVLGFSYYSITIVIESWLNAKSKNATRSRVLSFYEIVFYASFGIGAMIMSLNLDANEIFLIGTIFIIFGAIPLNLLKIHAPQVPAPIKISFPKIFSIAPLALCTGIISGLCMNGFFSMATLFVLDQGYSAKEAGNLIVVAMVGGFISHALFGKFSDKFGRKYAIILASFITFTSSLFFIIIKPSIYMQYFFTFFLGAGIFVLYALAVARANDVVTDKNRYVEVSSAILFSYIAGSLLAPLIIGLLIYYFTHLGFLYFYICASLFLLIFASFQKNVTKPNNAFSVGNSHSMMLSEVLDDNNKQQ</sequence>
<dbReference type="PANTHER" id="PTHR23521:SF2">
    <property type="entry name" value="TRANSPORTER MFS SUPERFAMILY"/>
    <property type="match status" value="1"/>
</dbReference>
<evidence type="ECO:0000256" key="5">
    <source>
        <dbReference type="ARBA" id="ARBA00022989"/>
    </source>
</evidence>
<evidence type="ECO:0000256" key="4">
    <source>
        <dbReference type="ARBA" id="ARBA00022692"/>
    </source>
</evidence>
<dbReference type="PANTHER" id="PTHR23521">
    <property type="entry name" value="TRANSPORTER MFS SUPERFAMILY"/>
    <property type="match status" value="1"/>
</dbReference>
<evidence type="ECO:0000313" key="9">
    <source>
        <dbReference type="EMBL" id="CUU74272.1"/>
    </source>
</evidence>
<evidence type="ECO:0000313" key="12">
    <source>
        <dbReference type="Proteomes" id="UP000052257"/>
    </source>
</evidence>
<keyword evidence="6 7" id="KW-0472">Membrane</keyword>
<dbReference type="EMBL" id="FAUW01000002">
    <property type="protein sequence ID" value="CUU75284.1"/>
    <property type="molecule type" value="Genomic_DNA"/>
</dbReference>
<dbReference type="GO" id="GO:0005886">
    <property type="term" value="C:plasma membrane"/>
    <property type="evidence" value="ECO:0007669"/>
    <property type="project" value="UniProtKB-SubCell"/>
</dbReference>
<dbReference type="Pfam" id="PF07690">
    <property type="entry name" value="MFS_1"/>
    <property type="match status" value="1"/>
</dbReference>
<comment type="subcellular location">
    <subcellularLocation>
        <location evidence="1">Cell membrane</location>
        <topology evidence="1">Multi-pass membrane protein</topology>
    </subcellularLocation>
</comment>
<dbReference type="CDD" id="cd17477">
    <property type="entry name" value="MFS_YcaD_like"/>
    <property type="match status" value="1"/>
</dbReference>
<evidence type="ECO:0000259" key="8">
    <source>
        <dbReference type="PROSITE" id="PS50850"/>
    </source>
</evidence>
<evidence type="ECO:0000256" key="1">
    <source>
        <dbReference type="ARBA" id="ARBA00004651"/>
    </source>
</evidence>
<dbReference type="InterPro" id="IPR020846">
    <property type="entry name" value="MFS_dom"/>
</dbReference>
<evidence type="ECO:0000313" key="10">
    <source>
        <dbReference type="EMBL" id="CUU75284.1"/>
    </source>
</evidence>
<accession>A0A0S4RRL8</accession>
<feature type="transmembrane region" description="Helical" evidence="7">
    <location>
        <begin position="332"/>
        <end position="353"/>
    </location>
</feature>
<evidence type="ECO:0000256" key="7">
    <source>
        <dbReference type="SAM" id="Phobius"/>
    </source>
</evidence>
<evidence type="ECO:0000256" key="6">
    <source>
        <dbReference type="ARBA" id="ARBA00023136"/>
    </source>
</evidence>
<keyword evidence="2" id="KW-0813">Transport</keyword>
<feature type="transmembrane region" description="Helical" evidence="7">
    <location>
        <begin position="237"/>
        <end position="255"/>
    </location>
</feature>
<dbReference type="EMBL" id="FAVB01000001">
    <property type="protein sequence ID" value="CUU74272.1"/>
    <property type="molecule type" value="Genomic_DNA"/>
</dbReference>
<proteinExistence type="predicted"/>
<feature type="transmembrane region" description="Helical" evidence="7">
    <location>
        <begin position="7"/>
        <end position="32"/>
    </location>
</feature>
<name>A0A0S4RRL8_CAMHY</name>
<gene>
    <name evidence="9" type="primary">ycaD</name>
    <name evidence="9" type="ORF">ERS686654_00590</name>
    <name evidence="10" type="ORF">ERS739220_00633</name>
</gene>
<dbReference type="GO" id="GO:0022857">
    <property type="term" value="F:transmembrane transporter activity"/>
    <property type="evidence" value="ECO:0007669"/>
    <property type="project" value="InterPro"/>
</dbReference>
<reference evidence="11 12" key="1">
    <citation type="submission" date="2015-11" db="EMBL/GenBank/DDBJ databases">
        <authorList>
            <consortium name="Pathogen Informatics"/>
        </authorList>
    </citation>
    <scope>NUCLEOTIDE SEQUENCE [LARGE SCALE GENOMIC DNA]</scope>
    <source>
        <strain evidence="9 11">006A-0059</strain>
        <strain evidence="10 12">006A-0191</strain>
    </source>
</reference>
<dbReference type="AlphaFoldDB" id="A0A0S4RRL8"/>
<feature type="transmembrane region" description="Helical" evidence="7">
    <location>
        <begin position="201"/>
        <end position="225"/>
    </location>
</feature>